<evidence type="ECO:0000259" key="2">
    <source>
        <dbReference type="Pfam" id="PF08268"/>
    </source>
</evidence>
<reference evidence="3 4" key="1">
    <citation type="submission" date="2024-01" db="EMBL/GenBank/DDBJ databases">
        <title>The complete chloroplast genome sequence of Lithospermum erythrorhizon: insights into the phylogenetic relationship among Boraginaceae species and the maternal lineages of purple gromwells.</title>
        <authorList>
            <person name="Okada T."/>
            <person name="Watanabe K."/>
        </authorList>
    </citation>
    <scope>NUCLEOTIDE SEQUENCE [LARGE SCALE GENOMIC DNA]</scope>
</reference>
<organism evidence="3 4">
    <name type="scientific">Lithospermum erythrorhizon</name>
    <name type="common">Purple gromwell</name>
    <name type="synonym">Lithospermum officinale var. erythrorhizon</name>
    <dbReference type="NCBI Taxonomy" id="34254"/>
    <lineage>
        <taxon>Eukaryota</taxon>
        <taxon>Viridiplantae</taxon>
        <taxon>Streptophyta</taxon>
        <taxon>Embryophyta</taxon>
        <taxon>Tracheophyta</taxon>
        <taxon>Spermatophyta</taxon>
        <taxon>Magnoliopsida</taxon>
        <taxon>eudicotyledons</taxon>
        <taxon>Gunneridae</taxon>
        <taxon>Pentapetalae</taxon>
        <taxon>asterids</taxon>
        <taxon>lamiids</taxon>
        <taxon>Boraginales</taxon>
        <taxon>Boraginaceae</taxon>
        <taxon>Boraginoideae</taxon>
        <taxon>Lithospermeae</taxon>
        <taxon>Lithospermum</taxon>
    </lineage>
</organism>
<gene>
    <name evidence="3" type="ORF">LIER_28520</name>
</gene>
<dbReference type="PANTHER" id="PTHR31111">
    <property type="entry name" value="BNAA05G37150D PROTEIN-RELATED"/>
    <property type="match status" value="1"/>
</dbReference>
<feature type="domain" description="F-box" evidence="1">
    <location>
        <begin position="5"/>
        <end position="38"/>
    </location>
</feature>
<dbReference type="InterPro" id="IPR001810">
    <property type="entry name" value="F-box_dom"/>
</dbReference>
<sequence length="346" mass="39773">MFTQDLIWGVLVCLPTKSLMRFKCVSKLWYSIIRNPKFAKAQAIKGAGFRGLLITNVFYNPNTFRETPGQPHIFFHVKLNDCGRRLIYRHLTIQEPKHTRFTPFVKGLIGLYNHVMNNFTLCNIATREFLDLPPSPSPPPSADLGTHYVYNYFLGFDPVEEVYKVLNICLRYDEENNFVGTNGTHVFTLGVNMNWRNIASPPLHSEFNEIPEHIKDGADLVEICESLAINYGSYGKCDVWTMNKHCGGGELEVWTRKRKSLGRGGLTRLNYAGTLPTGEMMVAEQDLLNFPFPIHIYDHLKNKSKLIEIKGFGSRSMEMDPQKIKICYFEENVISLDCLMRNQQQY</sequence>
<evidence type="ECO:0000313" key="3">
    <source>
        <dbReference type="EMBL" id="GAA0175330.1"/>
    </source>
</evidence>
<dbReference type="EMBL" id="BAABME010009529">
    <property type="protein sequence ID" value="GAA0175330.1"/>
    <property type="molecule type" value="Genomic_DNA"/>
</dbReference>
<comment type="caution">
    <text evidence="3">The sequence shown here is derived from an EMBL/GenBank/DDBJ whole genome shotgun (WGS) entry which is preliminary data.</text>
</comment>
<feature type="domain" description="F-box associated beta-propeller type 3" evidence="2">
    <location>
        <begin position="90"/>
        <end position="208"/>
    </location>
</feature>
<name>A0AAV3RGD7_LITER</name>
<dbReference type="Proteomes" id="UP001454036">
    <property type="component" value="Unassembled WGS sequence"/>
</dbReference>
<protein>
    <recommendedName>
        <fullName evidence="5">F-box domain-containing protein</fullName>
    </recommendedName>
</protein>
<dbReference type="PANTHER" id="PTHR31111:SF138">
    <property type="entry name" value="F-BOX ASSOCIATED DOMAIN-CONTAINING PROTEIN"/>
    <property type="match status" value="1"/>
</dbReference>
<evidence type="ECO:0000259" key="1">
    <source>
        <dbReference type="Pfam" id="PF00646"/>
    </source>
</evidence>
<keyword evidence="4" id="KW-1185">Reference proteome</keyword>
<dbReference type="Pfam" id="PF00646">
    <property type="entry name" value="F-box"/>
    <property type="match status" value="1"/>
</dbReference>
<dbReference type="InterPro" id="IPR036047">
    <property type="entry name" value="F-box-like_dom_sf"/>
</dbReference>
<dbReference type="Pfam" id="PF08268">
    <property type="entry name" value="FBA_3"/>
    <property type="match status" value="1"/>
</dbReference>
<dbReference type="SUPFAM" id="SSF81383">
    <property type="entry name" value="F-box domain"/>
    <property type="match status" value="1"/>
</dbReference>
<accession>A0AAV3RGD7</accession>
<dbReference type="AlphaFoldDB" id="A0AAV3RGD7"/>
<proteinExistence type="predicted"/>
<evidence type="ECO:0000313" key="4">
    <source>
        <dbReference type="Proteomes" id="UP001454036"/>
    </source>
</evidence>
<evidence type="ECO:0008006" key="5">
    <source>
        <dbReference type="Google" id="ProtNLM"/>
    </source>
</evidence>
<dbReference type="InterPro" id="IPR013187">
    <property type="entry name" value="F-box-assoc_dom_typ3"/>
</dbReference>